<gene>
    <name evidence="1" type="ORF">SAMN05421749_10314</name>
</gene>
<evidence type="ECO:0000313" key="2">
    <source>
        <dbReference type="Proteomes" id="UP000242317"/>
    </source>
</evidence>
<dbReference type="OrthoDB" id="6999291at2"/>
<dbReference type="Proteomes" id="UP000242317">
    <property type="component" value="Unassembled WGS sequence"/>
</dbReference>
<evidence type="ECO:0000313" key="1">
    <source>
        <dbReference type="EMBL" id="SDC04900.1"/>
    </source>
</evidence>
<organism evidence="1 2">
    <name type="scientific">Acinetobacter marinus</name>
    <dbReference type="NCBI Taxonomy" id="281375"/>
    <lineage>
        <taxon>Bacteria</taxon>
        <taxon>Pseudomonadati</taxon>
        <taxon>Pseudomonadota</taxon>
        <taxon>Gammaproteobacteria</taxon>
        <taxon>Moraxellales</taxon>
        <taxon>Moraxellaceae</taxon>
        <taxon>Acinetobacter</taxon>
    </lineage>
</organism>
<dbReference type="AlphaFoldDB" id="A0A1G6IER3"/>
<reference evidence="2" key="1">
    <citation type="submission" date="2016-09" db="EMBL/GenBank/DDBJ databases">
        <authorList>
            <person name="Varghese N."/>
            <person name="Submissions S."/>
        </authorList>
    </citation>
    <scope>NUCLEOTIDE SEQUENCE [LARGE SCALE GENOMIC DNA]</scope>
    <source>
        <strain evidence="2">ANC 3699</strain>
    </source>
</reference>
<proteinExistence type="predicted"/>
<name>A0A1G6IER3_9GAMM</name>
<dbReference type="EMBL" id="FMYK01000003">
    <property type="protein sequence ID" value="SDC04900.1"/>
    <property type="molecule type" value="Genomic_DNA"/>
</dbReference>
<dbReference type="RefSeq" id="WP_092617498.1">
    <property type="nucleotide sequence ID" value="NZ_FMYK01000003.1"/>
</dbReference>
<accession>A0A1G6IER3</accession>
<sequence length="324" mass="37569">MSNIKDQIPYYSLKQASKILNKKFDTEIYNSKSIVLIALAYNLKLHVYFYGHWMISCYAESSVCNNQTQEKQFSINSRVGRELISIVVHGVLLELDVNAIRSIHNKGEFFHENELGFCGALEVHFESKSDEYYSFLSGILNLKDLALENEQKVGNIDQLQIPIICPYMIDIDDEDFKPPVYQYFDDDGRYSYFPHIRLKDIVITHTQLQKIIDGELILKSDDYLGDKTSKYEKHISLNHSSRGISQSKRNAKLASQTLADYFWRQDTEQKIRIKEMAIQVYADLNQTQHADQLPDKTESLQSWIEPIADKYPHSRKPGRPENGD</sequence>
<protein>
    <submittedName>
        <fullName evidence="1">Uncharacterized protein</fullName>
    </submittedName>
</protein>
<keyword evidence="2" id="KW-1185">Reference proteome</keyword>